<comment type="caution">
    <text evidence="1">The sequence shown here is derived from an EMBL/GenBank/DDBJ whole genome shotgun (WGS) entry which is preliminary data.</text>
</comment>
<evidence type="ECO:0000313" key="1">
    <source>
        <dbReference type="EMBL" id="ECQ1954903.1"/>
    </source>
</evidence>
<reference evidence="1" key="1">
    <citation type="submission" date="2019-08" db="EMBL/GenBank/DDBJ databases">
        <authorList>
            <consortium name="PulseNet: The National Subtyping Network for Foodborne Disease Surveillance"/>
            <person name="Tarr C.L."/>
            <person name="Trees E."/>
            <person name="Katz L.S."/>
            <person name="Carleton-Romer H.A."/>
            <person name="Stroika S."/>
            <person name="Kucerova Z."/>
            <person name="Roache K.F."/>
            <person name="Sabol A.L."/>
            <person name="Besser J."/>
            <person name="Gerner-Smidt P."/>
        </authorList>
    </citation>
    <scope>NUCLEOTIDE SEQUENCE</scope>
    <source>
        <strain evidence="1">PNUSAS094091</strain>
    </source>
</reference>
<dbReference type="AlphaFoldDB" id="A0A5Y7J1D9"/>
<proteinExistence type="predicted"/>
<name>A0A5Y7J1D9_SALER</name>
<accession>A0A5Y7J1D9</accession>
<sequence length="265" mass="30850">MKKKPEKLSDMDEVRQLRINELSKMFSPHFSSLRNYQVFIMHLVIFLGAHKPVDDRDRTIRNLVADCYDMIDPIASNLKEGKYNVASTLTRRLYEDTSLVNAFILNVDLHNRWHSGEEIQNREVREELDKSKLGADIESTKHLYGLLSDLSHPSRVAIMDRFLGEGVDFTLGGYLTPSVYHIAETLVQSVSMMFWLCATVALFYKPLITKHNPELMELYKFAAEHAQKVNGQLHKELDRLLTEENITFIEKKYPLRKKRRKKATH</sequence>
<dbReference type="EMBL" id="AAKAAB010000001">
    <property type="protein sequence ID" value="ECQ1954903.1"/>
    <property type="molecule type" value="Genomic_DNA"/>
</dbReference>
<organism evidence="1">
    <name type="scientific">Salmonella enterica</name>
    <name type="common">Salmonella choleraesuis</name>
    <dbReference type="NCBI Taxonomy" id="28901"/>
    <lineage>
        <taxon>Bacteria</taxon>
        <taxon>Pseudomonadati</taxon>
        <taxon>Pseudomonadota</taxon>
        <taxon>Gammaproteobacteria</taxon>
        <taxon>Enterobacterales</taxon>
        <taxon>Enterobacteriaceae</taxon>
        <taxon>Salmonella</taxon>
    </lineage>
</organism>
<gene>
    <name evidence="1" type="ORF">FZ136_02195</name>
</gene>
<protein>
    <submittedName>
        <fullName evidence="1">Uncharacterized protein</fullName>
    </submittedName>
</protein>